<keyword evidence="3 6" id="KW-0732">Signal</keyword>
<dbReference type="GO" id="GO:0016020">
    <property type="term" value="C:membrane"/>
    <property type="evidence" value="ECO:0007669"/>
    <property type="project" value="UniProtKB-SubCell"/>
</dbReference>
<name>A0A174IS71_BACUN</name>
<feature type="domain" description="BACON" evidence="7">
    <location>
        <begin position="252"/>
        <end position="305"/>
    </location>
</feature>
<dbReference type="InterPro" id="IPR003591">
    <property type="entry name" value="Leu-rich_rpt_typical-subtyp"/>
</dbReference>
<dbReference type="EMBL" id="CYZF01000007">
    <property type="protein sequence ID" value="CUO87750.1"/>
    <property type="molecule type" value="Genomic_DNA"/>
</dbReference>
<feature type="domain" description="BACON" evidence="7">
    <location>
        <begin position="160"/>
        <end position="214"/>
    </location>
</feature>
<dbReference type="Gene3D" id="3.80.10.10">
    <property type="entry name" value="Ribonuclease Inhibitor"/>
    <property type="match status" value="2"/>
</dbReference>
<dbReference type="Proteomes" id="UP000095419">
    <property type="component" value="Unassembled WGS sequence"/>
</dbReference>
<evidence type="ECO:0000313" key="9">
    <source>
        <dbReference type="EMBL" id="CUO87750.1"/>
    </source>
</evidence>
<dbReference type="CDD" id="cd14948">
    <property type="entry name" value="BACON"/>
    <property type="match status" value="4"/>
</dbReference>
<evidence type="ECO:0000313" key="12">
    <source>
        <dbReference type="Proteomes" id="UP000283684"/>
    </source>
</evidence>
<dbReference type="Gene3D" id="3.40.390.10">
    <property type="entry name" value="Collagenase (Catalytic Domain)"/>
    <property type="match status" value="1"/>
</dbReference>
<keyword evidence="4" id="KW-0677">Repeat</keyword>
<dbReference type="GO" id="GO:0008810">
    <property type="term" value="F:cellulase activity"/>
    <property type="evidence" value="ECO:0007669"/>
    <property type="project" value="UniProtKB-EC"/>
</dbReference>
<keyword evidence="5" id="KW-0472">Membrane</keyword>
<dbReference type="InterPro" id="IPR013783">
    <property type="entry name" value="Ig-like_fold"/>
</dbReference>
<dbReference type="PROSITE" id="PS51257">
    <property type="entry name" value="PROKAR_LIPOPROTEIN"/>
    <property type="match status" value="1"/>
</dbReference>
<dbReference type="GO" id="GO:0008237">
    <property type="term" value="F:metallopeptidase activity"/>
    <property type="evidence" value="ECO:0007669"/>
    <property type="project" value="InterPro"/>
</dbReference>
<keyword evidence="9" id="KW-0378">Hydrolase</keyword>
<dbReference type="RefSeq" id="WP_057088765.1">
    <property type="nucleotide sequence ID" value="NZ_CYZF01000007.1"/>
</dbReference>
<dbReference type="Gene3D" id="2.60.40.10">
    <property type="entry name" value="Immunoglobulins"/>
    <property type="match status" value="4"/>
</dbReference>
<feature type="chain" id="PRO_5036008271" evidence="6">
    <location>
        <begin position="23"/>
        <end position="1011"/>
    </location>
</feature>
<proteinExistence type="predicted"/>
<feature type="domain" description="Disease resistance R13L4/SHOC-2-like LRR" evidence="8">
    <location>
        <begin position="454"/>
        <end position="636"/>
    </location>
</feature>
<feature type="domain" description="BACON" evidence="7">
    <location>
        <begin position="338"/>
        <end position="394"/>
    </location>
</feature>
<keyword evidence="9" id="KW-0326">Glycosidase</keyword>
<dbReference type="PANTHER" id="PTHR48064">
    <property type="entry name" value="OS01G0750400 PROTEIN"/>
    <property type="match status" value="1"/>
</dbReference>
<dbReference type="FunFam" id="3.80.10.10:FF:000400">
    <property type="entry name" value="Nuclear pore complex protein NUP107"/>
    <property type="match status" value="1"/>
</dbReference>
<keyword evidence="2" id="KW-0433">Leucine-rich repeat</keyword>
<comment type="subcellular location">
    <subcellularLocation>
        <location evidence="1">Membrane</location>
    </subcellularLocation>
</comment>
<feature type="domain" description="BACON" evidence="7">
    <location>
        <begin position="75"/>
        <end position="127"/>
    </location>
</feature>
<evidence type="ECO:0000256" key="2">
    <source>
        <dbReference type="ARBA" id="ARBA00022614"/>
    </source>
</evidence>
<dbReference type="EMBL" id="QSEE01000003">
    <property type="protein sequence ID" value="RGZ50441.1"/>
    <property type="molecule type" value="Genomic_DNA"/>
</dbReference>
<dbReference type="AlphaFoldDB" id="A0A174IS71"/>
<dbReference type="Proteomes" id="UP000283684">
    <property type="component" value="Unassembled WGS sequence"/>
</dbReference>
<dbReference type="InterPro" id="IPR055414">
    <property type="entry name" value="LRR_R13L4/SHOC2-like"/>
</dbReference>
<dbReference type="SMART" id="SM00369">
    <property type="entry name" value="LRR_TYP"/>
    <property type="match status" value="3"/>
</dbReference>
<evidence type="ECO:0000256" key="1">
    <source>
        <dbReference type="ARBA" id="ARBA00004370"/>
    </source>
</evidence>
<evidence type="ECO:0000313" key="10">
    <source>
        <dbReference type="EMBL" id="RGZ50441.1"/>
    </source>
</evidence>
<evidence type="ECO:0000259" key="8">
    <source>
        <dbReference type="Pfam" id="PF23598"/>
    </source>
</evidence>
<dbReference type="InterPro" id="IPR032675">
    <property type="entry name" value="LRR_dom_sf"/>
</dbReference>
<dbReference type="SUPFAM" id="SSF52058">
    <property type="entry name" value="L domain-like"/>
    <property type="match status" value="1"/>
</dbReference>
<dbReference type="Pfam" id="PF23598">
    <property type="entry name" value="LRR_14"/>
    <property type="match status" value="1"/>
</dbReference>
<evidence type="ECO:0000256" key="5">
    <source>
        <dbReference type="ARBA" id="ARBA00023136"/>
    </source>
</evidence>
<dbReference type="Pfam" id="PF13004">
    <property type="entry name" value="BACON"/>
    <property type="match status" value="4"/>
</dbReference>
<protein>
    <submittedName>
        <fullName evidence="9">Cellulase</fullName>
        <ecNumber evidence="9">3.2.1.4</ecNumber>
    </submittedName>
</protein>
<evidence type="ECO:0000256" key="6">
    <source>
        <dbReference type="SAM" id="SignalP"/>
    </source>
</evidence>
<feature type="signal peptide" evidence="6">
    <location>
        <begin position="1"/>
        <end position="22"/>
    </location>
</feature>
<evidence type="ECO:0000256" key="4">
    <source>
        <dbReference type="ARBA" id="ARBA00022737"/>
    </source>
</evidence>
<organism evidence="9 11">
    <name type="scientific">Bacteroides uniformis</name>
    <dbReference type="NCBI Taxonomy" id="820"/>
    <lineage>
        <taxon>Bacteria</taxon>
        <taxon>Pseudomonadati</taxon>
        <taxon>Bacteroidota</taxon>
        <taxon>Bacteroidia</taxon>
        <taxon>Bacteroidales</taxon>
        <taxon>Bacteroidaceae</taxon>
        <taxon>Bacteroides</taxon>
    </lineage>
</organism>
<reference evidence="9 11" key="1">
    <citation type="submission" date="2015-09" db="EMBL/GenBank/DDBJ databases">
        <authorList>
            <consortium name="Pathogen Informatics"/>
        </authorList>
    </citation>
    <scope>NUCLEOTIDE SEQUENCE [LARGE SCALE GENOMIC DNA]</scope>
    <source>
        <strain evidence="9 11">2789STDY5608791</strain>
    </source>
</reference>
<evidence type="ECO:0000256" key="3">
    <source>
        <dbReference type="ARBA" id="ARBA00022729"/>
    </source>
</evidence>
<accession>A0A174IS71</accession>
<reference evidence="10 12" key="2">
    <citation type="submission" date="2018-08" db="EMBL/GenBank/DDBJ databases">
        <title>A genome reference for cultivated species of the human gut microbiota.</title>
        <authorList>
            <person name="Zou Y."/>
            <person name="Xue W."/>
            <person name="Luo G."/>
        </authorList>
    </citation>
    <scope>NUCLEOTIDE SEQUENCE [LARGE SCALE GENOMIC DNA]</scope>
    <source>
        <strain evidence="10 12">AM50-4</strain>
    </source>
</reference>
<dbReference type="InterPro" id="IPR024079">
    <property type="entry name" value="MetalloPept_cat_dom_sf"/>
</dbReference>
<evidence type="ECO:0000313" key="11">
    <source>
        <dbReference type="Proteomes" id="UP000095419"/>
    </source>
</evidence>
<gene>
    <name evidence="10" type="ORF">DW988_04540</name>
    <name evidence="9" type="ORF">ERS417307_02627</name>
</gene>
<dbReference type="PANTHER" id="PTHR48064:SF6">
    <property type="entry name" value="RECEPTOR-LIKE PROTEIN KINASE 2"/>
    <property type="match status" value="1"/>
</dbReference>
<dbReference type="EC" id="3.2.1.4" evidence="9"/>
<dbReference type="InterPro" id="IPR053038">
    <property type="entry name" value="RLP_Defense"/>
</dbReference>
<sequence length="1011" mass="114259">MKKRIYYLFPLFILLLFVVCSCKDDNNEPTPPEPSPEITIPSSENLNPVLSQEGGTASISFTTTADWTASLVNTRAESWITVTPNSGSKGKNEITITATTNETYDERNATVVLKCGSDSKNIVVTQKQKDALTVTSSKYEVASKGGNISVEVKANINFEVEVRADWIKQQTEKTRALTTSNLNFTIEPNETGDKREGEIIIKSGELSETIKVYQGFEDFITLTKKDFTIPEEGGNVDIEIKSTLDYEVKMLSDVDWITEIQSRAVSTHTHHYTVSPNDTYDSREAKIVFYNPKDENVADTVSIYQMYKGAILVARNEYQFGIDGGTLNLAVQTNLEFDVEVSDTWIQQVQPTRALTEYNLSFAISKNTEQKDREGTITVKDKNSDKKQVVTIKQSRIDLEREALIALYKATNGDNWTNNTNWCSDKPITEWYGIHKVEDSLYIALGFNNLKGFIPKEIGKLTNLHTLDLQGNNLSGEIPKEIGNLKQLVILRFAYNQLTGNIPEEIGFLENLEIIEIQENNLSGRIFENLGNLKKLKSFYAQLNQLEGNIPQSVGHLKELKELLLSSNNLSGNIPEGIWNLGQLEIIGLRKNSFLGELPKETKLTKLKSLDLGYNNLSGSIPEWIADLPLLKSCNLAYNFFSGAISTKITQTPNWNLWAAEYSIIPQKNDYNLLVDYYTSTDFSKDGEVVILQTHTKGKGIKLVLIGDLFLDTDMDFDGVYEMRMKEAMEIFFSIEPTKSLQELFDVICIKAVSKNNYLGGETALSTNTTKNGIWTFEFDSDNVRKYVQKAIGMSSLNDVLTIMVINSYVEAHSCCHYLGNNFNVACCQLNRETSTIQAILHEANGHGFGLLHDEYRAYEQETIPENEIEIRQREYENAGYWANIDFTNDPKKVKWAHFILDPRYAAEEIGVYEGALWGKGIYRPTKNESACSIMDGGLRFNAPSREAIYKRAMKLAYGDSWTYDYEEFVKFDEPGRAECINTNTRSVNKKIMKDYKHIPPKIFNYPAVAK</sequence>
<evidence type="ECO:0000259" key="7">
    <source>
        <dbReference type="Pfam" id="PF13004"/>
    </source>
</evidence>
<dbReference type="InterPro" id="IPR024361">
    <property type="entry name" value="BACON"/>
</dbReference>